<feature type="compositionally biased region" description="Polar residues" evidence="1">
    <location>
        <begin position="322"/>
        <end position="333"/>
    </location>
</feature>
<evidence type="ECO:0000313" key="2">
    <source>
        <dbReference type="EMBL" id="KAK6351942.1"/>
    </source>
</evidence>
<dbReference type="Gene3D" id="3.40.50.300">
    <property type="entry name" value="P-loop containing nucleotide triphosphate hydrolases"/>
    <property type="match status" value="1"/>
</dbReference>
<evidence type="ECO:0000256" key="1">
    <source>
        <dbReference type="SAM" id="MobiDB-lite"/>
    </source>
</evidence>
<reference evidence="2 3" key="1">
    <citation type="submission" date="2019-10" db="EMBL/GenBank/DDBJ databases">
        <authorList>
            <person name="Palmer J.M."/>
        </authorList>
    </citation>
    <scope>NUCLEOTIDE SEQUENCE [LARGE SCALE GENOMIC DNA]</scope>
    <source>
        <strain evidence="2 3">TWF718</strain>
    </source>
</reference>
<proteinExistence type="predicted"/>
<comment type="caution">
    <text evidence="2">The sequence shown here is derived from an EMBL/GenBank/DDBJ whole genome shotgun (WGS) entry which is preliminary data.</text>
</comment>
<dbReference type="AlphaFoldDB" id="A0AAN8RR40"/>
<dbReference type="InterPro" id="IPR027417">
    <property type="entry name" value="P-loop_NTPase"/>
</dbReference>
<name>A0AAN8RR40_9PEZI</name>
<evidence type="ECO:0000313" key="3">
    <source>
        <dbReference type="Proteomes" id="UP001313282"/>
    </source>
</evidence>
<feature type="region of interest" description="Disordered" evidence="1">
    <location>
        <begin position="322"/>
        <end position="360"/>
    </location>
</feature>
<gene>
    <name evidence="2" type="ORF">TWF718_005090</name>
</gene>
<keyword evidence="3" id="KW-1185">Reference proteome</keyword>
<accession>A0AAN8RR40</accession>
<protein>
    <submittedName>
        <fullName evidence="2">Uncharacterized protein</fullName>
    </submittedName>
</protein>
<dbReference type="SUPFAM" id="SSF52540">
    <property type="entry name" value="P-loop containing nucleoside triphosphate hydrolases"/>
    <property type="match status" value="1"/>
</dbReference>
<organism evidence="2 3">
    <name type="scientific">Orbilia javanica</name>
    <dbReference type="NCBI Taxonomy" id="47235"/>
    <lineage>
        <taxon>Eukaryota</taxon>
        <taxon>Fungi</taxon>
        <taxon>Dikarya</taxon>
        <taxon>Ascomycota</taxon>
        <taxon>Pezizomycotina</taxon>
        <taxon>Orbiliomycetes</taxon>
        <taxon>Orbiliales</taxon>
        <taxon>Orbiliaceae</taxon>
        <taxon>Orbilia</taxon>
    </lineage>
</organism>
<sequence length="1036" mass="115525">MALEGIGLAASIVGLIAAGAKFVPWLLDVTKKVQDAPKTVVAVMRELNDINLILEGINAFMVIEEKNVPPDRRSLISVDRIAITLTGFVITYSELEQHVDFVKGGEGMSFFDRGKWILKEKDILDVIRRLQNHKLSLSTVLGIINASSQRRAMKLMVELHQSTERAFQQHRALVSQIERHRENGTFSIHGSAATISHSIHGDGRSTNDAATITRSIATANTRRSVSSLAFNINLPKRRRPLFGYEEDLAASWVYKRSGFNLSVSSLWSRGSSNRGTALSTLSQLTWGDVSNISVFNLPISGAEIYNGYHYFVADDGISNFSEHSNDTATQQTLHSKRPKQIPIVPPDTISDNEDLGASQGNLSSQLSRETVMLPCKCLKTCRQAIHQLPDRPKGVFIKLERAPAQLVDYLAPKPISSIAPPSASKEAEAETQQPGEQFLTTAVLWGPLGIGKTRFALEYAYSLKDETGISQIMEENLSDTPPNLPTTGTRPAYKYIIWVDAKTESFESSFRAALIEFGQSLESACDYLPWLIIFDGLDDYERIRDYWSNSARCRGSILITTRDPRPFLDLKWDICDEKEVVNTDVVRPGSDLIGNYICQQFVGLSARAAIELLKAQLKATPSDFDIDSNSFEVAMAIGSYPILIEAAAEGINLGLIDLEEICQLGYVDLQKFHRDYQEARLMGTESMPEISQYERLTTQWTEEIVRPRSLLDKVMLSLMIGLGCSCFLLELFARVQETKVYGVDWLGADRNERLTIALRGLPWALGNYTTSAYALNGTLQRHIIGGMLTHWEEGQMCADVVFEMVSNMITYSSETKISDPKHSKAIRQLFINYLQVPGLPRLSVAHLTTLRKFIRESGVEATEIIGKFLDRLTSLKALTHEPGAADKVGGSPRTVLFELAALCTIYATVTSSRSDWTMAIAGYKDANRYFLDFASKDSISADHQGSDPENSNHTTLGENNIVNRLDENSIWPLERIVISNVKVARCLYLSGHEDEAKIQLSTEISPGLFKDFNNGAQSSHIHGRVVDWDYYDLYRW</sequence>
<dbReference type="Proteomes" id="UP001313282">
    <property type="component" value="Unassembled WGS sequence"/>
</dbReference>
<dbReference type="EMBL" id="JAVHNR010000002">
    <property type="protein sequence ID" value="KAK6351942.1"/>
    <property type="molecule type" value="Genomic_DNA"/>
</dbReference>